<gene>
    <name evidence="2" type="ORF">O181_125687</name>
</gene>
<comment type="caution">
    <text evidence="2">The sequence shown here is derived from an EMBL/GenBank/DDBJ whole genome shotgun (WGS) entry which is preliminary data.</text>
</comment>
<dbReference type="Proteomes" id="UP000765509">
    <property type="component" value="Unassembled WGS sequence"/>
</dbReference>
<keyword evidence="3" id="KW-1185">Reference proteome</keyword>
<feature type="compositionally biased region" description="Basic residues" evidence="1">
    <location>
        <begin position="74"/>
        <end position="85"/>
    </location>
</feature>
<name>A0A9Q3KS00_9BASI</name>
<reference evidence="2" key="1">
    <citation type="submission" date="2021-03" db="EMBL/GenBank/DDBJ databases">
        <title>Draft genome sequence of rust myrtle Austropuccinia psidii MF-1, a brazilian biotype.</title>
        <authorList>
            <person name="Quecine M.C."/>
            <person name="Pachon D.M.R."/>
            <person name="Bonatelli M.L."/>
            <person name="Correr F.H."/>
            <person name="Franceschini L.M."/>
            <person name="Leite T.F."/>
            <person name="Margarido G.R.A."/>
            <person name="Almeida C.A."/>
            <person name="Ferrarezi J.A."/>
            <person name="Labate C.A."/>
        </authorList>
    </citation>
    <scope>NUCLEOTIDE SEQUENCE</scope>
    <source>
        <strain evidence="2">MF-1</strain>
    </source>
</reference>
<evidence type="ECO:0000313" key="3">
    <source>
        <dbReference type="Proteomes" id="UP000765509"/>
    </source>
</evidence>
<sequence length="98" mass="11272">MSQRDIFEKTYGNHQMLEYQQAVQTLEERVARIRNNQATIQSIEEKMNQKEHTMITSGSQGVNQLESPVASHHSITRKSVAKSHHSLQSQVVSRRRQG</sequence>
<protein>
    <submittedName>
        <fullName evidence="2">Uncharacterized protein</fullName>
    </submittedName>
</protein>
<dbReference type="AlphaFoldDB" id="A0A9Q3KS00"/>
<evidence type="ECO:0000313" key="2">
    <source>
        <dbReference type="EMBL" id="MBW0585972.1"/>
    </source>
</evidence>
<feature type="region of interest" description="Disordered" evidence="1">
    <location>
        <begin position="51"/>
        <end position="98"/>
    </location>
</feature>
<accession>A0A9Q3KS00</accession>
<feature type="compositionally biased region" description="Polar residues" evidence="1">
    <location>
        <begin position="54"/>
        <end position="66"/>
    </location>
</feature>
<organism evidence="2 3">
    <name type="scientific">Austropuccinia psidii MF-1</name>
    <dbReference type="NCBI Taxonomy" id="1389203"/>
    <lineage>
        <taxon>Eukaryota</taxon>
        <taxon>Fungi</taxon>
        <taxon>Dikarya</taxon>
        <taxon>Basidiomycota</taxon>
        <taxon>Pucciniomycotina</taxon>
        <taxon>Pucciniomycetes</taxon>
        <taxon>Pucciniales</taxon>
        <taxon>Sphaerophragmiaceae</taxon>
        <taxon>Austropuccinia</taxon>
    </lineage>
</organism>
<dbReference type="EMBL" id="AVOT02122513">
    <property type="protein sequence ID" value="MBW0585972.1"/>
    <property type="molecule type" value="Genomic_DNA"/>
</dbReference>
<proteinExistence type="predicted"/>
<evidence type="ECO:0000256" key="1">
    <source>
        <dbReference type="SAM" id="MobiDB-lite"/>
    </source>
</evidence>